<reference evidence="4 5" key="1">
    <citation type="submission" date="2016-07" db="EMBL/GenBank/DDBJ databases">
        <title>Enhancement of antibiotic productionsby engineered nitrateutilization in actinobacteria.</title>
        <authorList>
            <person name="Meng S.C."/>
        </authorList>
    </citation>
    <scope>NUCLEOTIDE SEQUENCE [LARGE SCALE GENOMIC DNA]</scope>
    <source>
        <strain evidence="4 5">NRRL 2936</strain>
    </source>
</reference>
<dbReference type="Gene3D" id="3.40.50.720">
    <property type="entry name" value="NAD(P)-binding Rossmann-like Domain"/>
    <property type="match status" value="1"/>
</dbReference>
<dbReference type="InterPro" id="IPR036291">
    <property type="entry name" value="NAD(P)-bd_dom_sf"/>
</dbReference>
<accession>A0A1B1M273</accession>
<dbReference type="EMBL" id="CP016438">
    <property type="protein sequence ID" value="ANS62554.1"/>
    <property type="molecule type" value="Genomic_DNA"/>
</dbReference>
<feature type="region of interest" description="Disordered" evidence="3">
    <location>
        <begin position="283"/>
        <end position="305"/>
    </location>
</feature>
<name>A0A1B1M273_STRLN</name>
<dbReference type="InterPro" id="IPR002347">
    <property type="entry name" value="SDR_fam"/>
</dbReference>
<sequence length="319" mass="33933">MQHARSTRRPHPVRRTLVMTGASRGIGRAAAERILTAAPDTHLLVVARASSGVRLSAALGAAGHSVSHIAADLASLDSVRSAAAGIRERLDHGELPPLHGFVGNAGTQHTNALTEGPEGLESTFTVNVLANHLFVRLLQDRFTTPARIVVTVSDTHFGDFRHNLGMVPGPHWRPPEVLARTGAFPRPDTATAGRTAYSTSKLAALHLVHELARRLPAGIDVVAHNPGFVPGTDLARDAGPVARFAMRRILPAMTLTPFATGRATAGRHLADVVLGITEAPTGSYVDRGRPARSSEESYDPRREGELWEAAERLTAARAG</sequence>
<evidence type="ECO:0000256" key="2">
    <source>
        <dbReference type="ARBA" id="ARBA00023002"/>
    </source>
</evidence>
<evidence type="ECO:0000313" key="4">
    <source>
        <dbReference type="EMBL" id="ANS62554.1"/>
    </source>
</evidence>
<feature type="compositionally biased region" description="Basic and acidic residues" evidence="3">
    <location>
        <begin position="286"/>
        <end position="305"/>
    </location>
</feature>
<evidence type="ECO:0000256" key="1">
    <source>
        <dbReference type="ARBA" id="ARBA00006484"/>
    </source>
</evidence>
<dbReference type="Proteomes" id="UP000092598">
    <property type="component" value="Chromosome"/>
</dbReference>
<evidence type="ECO:0000256" key="3">
    <source>
        <dbReference type="SAM" id="MobiDB-lite"/>
    </source>
</evidence>
<dbReference type="AlphaFoldDB" id="A0A1B1M273"/>
<dbReference type="PRINTS" id="PR00081">
    <property type="entry name" value="GDHRDH"/>
</dbReference>
<keyword evidence="5" id="KW-1185">Reference proteome</keyword>
<organism evidence="4 5">
    <name type="scientific">Streptomyces lincolnensis</name>
    <dbReference type="NCBI Taxonomy" id="1915"/>
    <lineage>
        <taxon>Bacteria</taxon>
        <taxon>Bacillati</taxon>
        <taxon>Actinomycetota</taxon>
        <taxon>Actinomycetes</taxon>
        <taxon>Kitasatosporales</taxon>
        <taxon>Streptomycetaceae</taxon>
        <taxon>Streptomyces</taxon>
    </lineage>
</organism>
<dbReference type="SUPFAM" id="SSF51735">
    <property type="entry name" value="NAD(P)-binding Rossmann-fold domains"/>
    <property type="match status" value="1"/>
</dbReference>
<dbReference type="KEGG" id="sls:SLINC_0330"/>
<gene>
    <name evidence="4" type="ORF">SLINC_0330</name>
</gene>
<dbReference type="Pfam" id="PF00106">
    <property type="entry name" value="adh_short"/>
    <property type="match status" value="1"/>
</dbReference>
<protein>
    <submittedName>
        <fullName evidence="4">Short-chain dehydrogenase/reductase SDR</fullName>
    </submittedName>
</protein>
<dbReference type="RefSeq" id="WP_225988211.1">
    <property type="nucleotide sequence ID" value="NZ_CP016438.1"/>
</dbReference>
<comment type="similarity">
    <text evidence="1">Belongs to the short-chain dehydrogenases/reductases (SDR) family.</text>
</comment>
<dbReference type="GO" id="GO:0016491">
    <property type="term" value="F:oxidoreductase activity"/>
    <property type="evidence" value="ECO:0007669"/>
    <property type="project" value="UniProtKB-KW"/>
</dbReference>
<keyword evidence="2" id="KW-0560">Oxidoreductase</keyword>
<proteinExistence type="inferred from homology"/>
<dbReference type="PATRIC" id="fig|1915.4.peg.426"/>
<dbReference type="PANTHER" id="PTHR24320">
    <property type="entry name" value="RETINOL DEHYDROGENASE"/>
    <property type="match status" value="1"/>
</dbReference>
<dbReference type="STRING" id="1915.SLINC_0330"/>
<evidence type="ECO:0000313" key="5">
    <source>
        <dbReference type="Proteomes" id="UP000092598"/>
    </source>
</evidence>
<dbReference type="PANTHER" id="PTHR24320:SF148">
    <property type="entry name" value="NAD(P)-BINDING ROSSMANN-FOLD SUPERFAMILY PROTEIN"/>
    <property type="match status" value="1"/>
</dbReference>